<feature type="transmembrane region" description="Helical" evidence="2">
    <location>
        <begin position="20"/>
        <end position="40"/>
    </location>
</feature>
<protein>
    <submittedName>
        <fullName evidence="4">DedA family protein</fullName>
    </submittedName>
</protein>
<keyword evidence="2" id="KW-0472">Membrane</keyword>
<comment type="similarity">
    <text evidence="1">Belongs to the DedA family.</text>
</comment>
<keyword evidence="2" id="KW-1133">Transmembrane helix</keyword>
<dbReference type="InterPro" id="IPR051311">
    <property type="entry name" value="DedA_domain"/>
</dbReference>
<dbReference type="InterPro" id="IPR032816">
    <property type="entry name" value="VTT_dom"/>
</dbReference>
<keyword evidence="2" id="KW-0812">Transmembrane</keyword>
<feature type="domain" description="VTT" evidence="3">
    <location>
        <begin position="31"/>
        <end position="156"/>
    </location>
</feature>
<evidence type="ECO:0000259" key="3">
    <source>
        <dbReference type="Pfam" id="PF09335"/>
    </source>
</evidence>
<dbReference type="EMBL" id="JBHLUU010000128">
    <property type="protein sequence ID" value="MFC0478334.1"/>
    <property type="molecule type" value="Genomic_DNA"/>
</dbReference>
<accession>A0ABV6KYM5</accession>
<feature type="transmembrane region" description="Helical" evidence="2">
    <location>
        <begin position="52"/>
        <end position="72"/>
    </location>
</feature>
<evidence type="ECO:0000313" key="5">
    <source>
        <dbReference type="Proteomes" id="UP001589738"/>
    </source>
</evidence>
<organism evidence="4 5">
    <name type="scientific">Robertmurraya beringensis</name>
    <dbReference type="NCBI Taxonomy" id="641660"/>
    <lineage>
        <taxon>Bacteria</taxon>
        <taxon>Bacillati</taxon>
        <taxon>Bacillota</taxon>
        <taxon>Bacilli</taxon>
        <taxon>Bacillales</taxon>
        <taxon>Bacillaceae</taxon>
        <taxon>Robertmurraya</taxon>
    </lineage>
</organism>
<gene>
    <name evidence="4" type="ORF">ACFFHF_24400</name>
</gene>
<reference evidence="4 5" key="1">
    <citation type="submission" date="2024-09" db="EMBL/GenBank/DDBJ databases">
        <authorList>
            <person name="Sun Q."/>
            <person name="Mori K."/>
        </authorList>
    </citation>
    <scope>NUCLEOTIDE SEQUENCE [LARGE SCALE GENOMIC DNA]</scope>
    <source>
        <strain evidence="4 5">CGMCC 1.9126</strain>
    </source>
</reference>
<name>A0ABV6KYM5_9BACI</name>
<sequence length="204" mass="23302">MELDFILDLIEENGYIGLFLWLWFGVVGMPVPNEIIAMTVGLAASLGTLNPVCIFLSTYLGIVAALTTSYLAGKYIGVRLLPFFQKSKRIARTIDRSFQSIEKYHAFSLLFSYFIPGLRNFVPFIYGLSKLSYKVFALFAYSGAFIWLSIVFSIGYWFGDQKEILVEYETELLFMGSIVFVCVFLLLKVINRKKIKKLRRSSTL</sequence>
<dbReference type="Pfam" id="PF09335">
    <property type="entry name" value="VTT_dom"/>
    <property type="match status" value="1"/>
</dbReference>
<dbReference type="PANTHER" id="PTHR42709">
    <property type="entry name" value="ALKALINE PHOSPHATASE LIKE PROTEIN"/>
    <property type="match status" value="1"/>
</dbReference>
<dbReference type="PANTHER" id="PTHR42709:SF9">
    <property type="entry name" value="ALKALINE PHOSPHATASE LIKE PROTEIN"/>
    <property type="match status" value="1"/>
</dbReference>
<comment type="caution">
    <text evidence="4">The sequence shown here is derived from an EMBL/GenBank/DDBJ whole genome shotgun (WGS) entry which is preliminary data.</text>
</comment>
<feature type="transmembrane region" description="Helical" evidence="2">
    <location>
        <begin position="170"/>
        <end position="190"/>
    </location>
</feature>
<feature type="transmembrane region" description="Helical" evidence="2">
    <location>
        <begin position="106"/>
        <end position="128"/>
    </location>
</feature>
<feature type="transmembrane region" description="Helical" evidence="2">
    <location>
        <begin position="135"/>
        <end position="158"/>
    </location>
</feature>
<keyword evidence="5" id="KW-1185">Reference proteome</keyword>
<dbReference type="RefSeq" id="WP_340905260.1">
    <property type="nucleotide sequence ID" value="NZ_JBHLUU010000128.1"/>
</dbReference>
<evidence type="ECO:0000256" key="2">
    <source>
        <dbReference type="SAM" id="Phobius"/>
    </source>
</evidence>
<evidence type="ECO:0000256" key="1">
    <source>
        <dbReference type="ARBA" id="ARBA00010792"/>
    </source>
</evidence>
<proteinExistence type="inferred from homology"/>
<dbReference type="Proteomes" id="UP001589738">
    <property type="component" value="Unassembled WGS sequence"/>
</dbReference>
<evidence type="ECO:0000313" key="4">
    <source>
        <dbReference type="EMBL" id="MFC0478334.1"/>
    </source>
</evidence>